<name>A0AAW2ZG14_9EUKA</name>
<dbReference type="GO" id="GO:0008242">
    <property type="term" value="F:omega peptidase activity"/>
    <property type="evidence" value="ECO:0007669"/>
    <property type="project" value="TreeGrafter"/>
</dbReference>
<dbReference type="PANTHER" id="PTHR43187">
    <property type="entry name" value="GLUTAMINE AMIDOTRANSFERASE DUG3-RELATED"/>
    <property type="match status" value="1"/>
</dbReference>
<protein>
    <submittedName>
        <fullName evidence="2">Glutamine amidotransferase</fullName>
    </submittedName>
</protein>
<dbReference type="SUPFAM" id="SSF56235">
    <property type="entry name" value="N-terminal nucleophile aminohydrolases (Ntn hydrolases)"/>
    <property type="match status" value="1"/>
</dbReference>
<feature type="domain" description="Glutamine amidotransferase type-2" evidence="1">
    <location>
        <begin position="2"/>
        <end position="340"/>
    </location>
</feature>
<dbReference type="Gene3D" id="3.60.20.10">
    <property type="entry name" value="Glutamine Phosphoribosylpyrophosphate, subunit 1, domain 1"/>
    <property type="match status" value="1"/>
</dbReference>
<evidence type="ECO:0000313" key="2">
    <source>
        <dbReference type="EMBL" id="KAL0488308.1"/>
    </source>
</evidence>
<dbReference type="GO" id="GO:0006751">
    <property type="term" value="P:glutathione catabolic process"/>
    <property type="evidence" value="ECO:0007669"/>
    <property type="project" value="TreeGrafter"/>
</dbReference>
<dbReference type="PANTHER" id="PTHR43187:SF1">
    <property type="entry name" value="GLUTAMINE AMIDOTRANSFERASE DUG3-RELATED"/>
    <property type="match status" value="1"/>
</dbReference>
<dbReference type="InterPro" id="IPR052373">
    <property type="entry name" value="Gamma-glu_amide_hydrolase"/>
</dbReference>
<organism evidence="2 3">
    <name type="scientific">Acrasis kona</name>
    <dbReference type="NCBI Taxonomy" id="1008807"/>
    <lineage>
        <taxon>Eukaryota</taxon>
        <taxon>Discoba</taxon>
        <taxon>Heterolobosea</taxon>
        <taxon>Tetramitia</taxon>
        <taxon>Eutetramitia</taxon>
        <taxon>Acrasidae</taxon>
        <taxon>Acrasis</taxon>
    </lineage>
</organism>
<dbReference type="EMBL" id="JAOPGA020001432">
    <property type="protein sequence ID" value="KAL0488308.1"/>
    <property type="molecule type" value="Genomic_DNA"/>
</dbReference>
<gene>
    <name evidence="2" type="ORF">AKO1_015462</name>
</gene>
<dbReference type="GO" id="GO:0061672">
    <property type="term" value="C:glutathione hydrolase complex"/>
    <property type="evidence" value="ECO:0007669"/>
    <property type="project" value="TreeGrafter"/>
</dbReference>
<comment type="caution">
    <text evidence="2">The sequence shown here is derived from an EMBL/GenBank/DDBJ whole genome shotgun (WGS) entry which is preliminary data.</text>
</comment>
<dbReference type="Proteomes" id="UP001431209">
    <property type="component" value="Unassembled WGS sequence"/>
</dbReference>
<dbReference type="Pfam" id="PF13522">
    <property type="entry name" value="GATase_6"/>
    <property type="match status" value="1"/>
</dbReference>
<evidence type="ECO:0000313" key="3">
    <source>
        <dbReference type="Proteomes" id="UP001431209"/>
    </source>
</evidence>
<keyword evidence="3" id="KW-1185">Reference proteome</keyword>
<dbReference type="InterPro" id="IPR017932">
    <property type="entry name" value="GATase_2_dom"/>
</dbReference>
<proteinExistence type="predicted"/>
<sequence length="340" mass="38680">MCRLFAYIGKEPCLLEDVLVLPKHAISKQVNEHYLPEILHNHTHTTQEKREAEVRNKLLNVDGYGLSWYTRARSDFGECDGPRPCTYHSVRPPINDTNFKRICANTASCTLFAHIRAATGVTKVVETNNHPFEFGRHLFMHNGSVAHFGDIKREILNKISNESYNNIYGTTDTEHVAALYFTYLGDFQAEHSLEEMKVAMLKTLNDLNTMINKFVQNTRGSISEDERAEECASSLNLVTTDGKKLLCTRFRSHATQQPPSLYYSTKAGIRLNRKYPGDPDSPSVVNEKALKSADEHSRHVIVASEPSTYEVSEWKLIKKNYMLCVDDNIVVSEELIELDH</sequence>
<dbReference type="CDD" id="cd01908">
    <property type="entry name" value="YafJ"/>
    <property type="match status" value="1"/>
</dbReference>
<accession>A0AAW2ZG14</accession>
<dbReference type="AlphaFoldDB" id="A0AAW2ZG14"/>
<dbReference type="PROSITE" id="PS51278">
    <property type="entry name" value="GATASE_TYPE_2"/>
    <property type="match status" value="1"/>
</dbReference>
<reference evidence="2 3" key="1">
    <citation type="submission" date="2024-03" db="EMBL/GenBank/DDBJ databases">
        <title>The Acrasis kona genome and developmental transcriptomes reveal deep origins of eukaryotic multicellular pathways.</title>
        <authorList>
            <person name="Sheikh S."/>
            <person name="Fu C.-J."/>
            <person name="Brown M.W."/>
            <person name="Baldauf S.L."/>
        </authorList>
    </citation>
    <scope>NUCLEOTIDE SEQUENCE [LARGE SCALE GENOMIC DNA]</scope>
    <source>
        <strain evidence="2 3">ATCC MYA-3509</strain>
    </source>
</reference>
<dbReference type="GO" id="GO:0005737">
    <property type="term" value="C:cytoplasm"/>
    <property type="evidence" value="ECO:0007669"/>
    <property type="project" value="TreeGrafter"/>
</dbReference>
<dbReference type="InterPro" id="IPR029055">
    <property type="entry name" value="Ntn_hydrolases_N"/>
</dbReference>
<keyword evidence="2" id="KW-0315">Glutamine amidotransferase</keyword>
<evidence type="ECO:0000259" key="1">
    <source>
        <dbReference type="PROSITE" id="PS51278"/>
    </source>
</evidence>